<protein>
    <submittedName>
        <fullName evidence="2">Uncharacterized protein</fullName>
    </submittedName>
</protein>
<name>A0A9P0IVC8_APHGO</name>
<feature type="region of interest" description="Disordered" evidence="1">
    <location>
        <begin position="307"/>
        <end position="335"/>
    </location>
</feature>
<evidence type="ECO:0000313" key="2">
    <source>
        <dbReference type="EMBL" id="CAH1716163.1"/>
    </source>
</evidence>
<dbReference type="EMBL" id="OU899034">
    <property type="protein sequence ID" value="CAH1716163.1"/>
    <property type="molecule type" value="Genomic_DNA"/>
</dbReference>
<reference evidence="2" key="1">
    <citation type="submission" date="2022-02" db="EMBL/GenBank/DDBJ databases">
        <authorList>
            <person name="King R."/>
        </authorList>
    </citation>
    <scope>NUCLEOTIDE SEQUENCE</scope>
</reference>
<evidence type="ECO:0000256" key="1">
    <source>
        <dbReference type="SAM" id="MobiDB-lite"/>
    </source>
</evidence>
<gene>
    <name evidence="2" type="ORF">APHIGO_LOCUS3451</name>
</gene>
<dbReference type="Proteomes" id="UP001154329">
    <property type="component" value="Chromosome 1"/>
</dbReference>
<accession>A0A9P0IVC8</accession>
<reference evidence="2" key="2">
    <citation type="submission" date="2022-10" db="EMBL/GenBank/DDBJ databases">
        <authorList>
            <consortium name="ENA_rothamsted_submissions"/>
            <consortium name="culmorum"/>
            <person name="King R."/>
        </authorList>
    </citation>
    <scope>NUCLEOTIDE SEQUENCE</scope>
</reference>
<proteinExistence type="predicted"/>
<sequence length="335" mass="40298">MYLKTNRNNLKLIEVAKDIVIIIDNLPSTTQILEMAFLKRIIYIINAKLNKWGLEYCSQPKFNFLFFNNIHLMKYEENDSEKIDFLKNNSFLSNFSYFIETEDYRCFSFKYFHDNFIEKNETVKNYSTEIFLKWNNETVSINTVYSNLSNLFFKSHYLYIFHEIYYIFHIAVYLYNLRTISNEYNNYKNKNKIQFDQSELKVDKAFCPEYLSGLFYEILKLKKKLYEKSIDNTTFNKELDDIQENIEQFNIVFSKEKKSKKKGSKKKSSKIIKINDFENETKKIVDSMSALYTECYEITQFGYNKTSPTQSVMRQDSEPEDDLRKFDNKKNQTII</sequence>
<organism evidence="2 3">
    <name type="scientific">Aphis gossypii</name>
    <name type="common">Cotton aphid</name>
    <dbReference type="NCBI Taxonomy" id="80765"/>
    <lineage>
        <taxon>Eukaryota</taxon>
        <taxon>Metazoa</taxon>
        <taxon>Ecdysozoa</taxon>
        <taxon>Arthropoda</taxon>
        <taxon>Hexapoda</taxon>
        <taxon>Insecta</taxon>
        <taxon>Pterygota</taxon>
        <taxon>Neoptera</taxon>
        <taxon>Paraneoptera</taxon>
        <taxon>Hemiptera</taxon>
        <taxon>Sternorrhyncha</taxon>
        <taxon>Aphidomorpha</taxon>
        <taxon>Aphidoidea</taxon>
        <taxon>Aphididae</taxon>
        <taxon>Aphidini</taxon>
        <taxon>Aphis</taxon>
        <taxon>Aphis</taxon>
    </lineage>
</organism>
<feature type="compositionally biased region" description="Basic and acidic residues" evidence="1">
    <location>
        <begin position="322"/>
        <end position="335"/>
    </location>
</feature>
<keyword evidence="3" id="KW-1185">Reference proteome</keyword>
<dbReference type="AlphaFoldDB" id="A0A9P0IVC8"/>
<evidence type="ECO:0000313" key="3">
    <source>
        <dbReference type="Proteomes" id="UP001154329"/>
    </source>
</evidence>